<evidence type="ECO:0000313" key="7">
    <source>
        <dbReference type="EMBL" id="CBI07487.1"/>
    </source>
</evidence>
<dbReference type="InterPro" id="IPR007865">
    <property type="entry name" value="Aminopep_P_N"/>
</dbReference>
<dbReference type="GO" id="GO:0006508">
    <property type="term" value="P:proteolysis"/>
    <property type="evidence" value="ECO:0007669"/>
    <property type="project" value="TreeGrafter"/>
</dbReference>
<evidence type="ECO:0000256" key="4">
    <source>
        <dbReference type="ARBA" id="ARBA00022801"/>
    </source>
</evidence>
<dbReference type="Gene3D" id="3.90.230.10">
    <property type="entry name" value="Creatinase/methionine aminopeptidase superfamily"/>
    <property type="match status" value="1"/>
</dbReference>
<dbReference type="InterPro" id="IPR001131">
    <property type="entry name" value="Peptidase_M24B_aminopep-P_CS"/>
</dbReference>
<dbReference type="SUPFAM" id="SSF55920">
    <property type="entry name" value="Creatinase/aminopeptidase"/>
    <property type="match status" value="1"/>
</dbReference>
<proteinExistence type="inferred from homology"/>
<dbReference type="SMART" id="SM01011">
    <property type="entry name" value="AMP_N"/>
    <property type="match status" value="1"/>
</dbReference>
<accession>E6QJS0</accession>
<dbReference type="GO" id="GO:0030145">
    <property type="term" value="F:manganese ion binding"/>
    <property type="evidence" value="ECO:0007669"/>
    <property type="project" value="InterPro"/>
</dbReference>
<evidence type="ECO:0000256" key="1">
    <source>
        <dbReference type="ARBA" id="ARBA00001936"/>
    </source>
</evidence>
<dbReference type="EC" id="3.4.11.9" evidence="7"/>
<sequence length="450" mass="48903">MRLFAIFLLLAATIPVSLTALEKQPTSTYHDRRVALAAKLNGGVAILFAAEEPLLDFMPYRQDADFYYLTGWNEPGAALMVVGHTPNSAPGATPARAYREILFLPTRNLRMEKYTGVKLDAATPGAAKAAGVDEVMSMTALPDVLNAMITADRHLAGNLWTHPDSTQSSALLNWTSTTLGDASNFTAHDLTVLTTQLRLIKDPEELALLRKAANASIDVQRLMMRSVKPGVTERAIAGRMIARMMEDGCERPSYAPIVGSGINSTELHYSDNSAIMAAGDVVVVDAACEYSMYASDITRTVPVSGHFTARQREVYNVVLGAQRAAAAAFVAGKSTINDPYRHDPNSLDSVAWQYIHDHGKGLRGEPLSDYWIHGLGHMVGIDVHDPSGYPAVLRPGMVFTIEPGVYIPEEKLGVRIEDVFIVGQDGRLIDMIANLPHSAEDVEAAMEETR</sequence>
<gene>
    <name evidence="7" type="ORF">CARN6_0823</name>
</gene>
<protein>
    <submittedName>
        <fullName evidence="7">Aminopeptidase (P. Metallo peptidase,MEROPS family M24B)</fullName>
        <ecNumber evidence="7">3.4.11.9</ecNumber>
    </submittedName>
</protein>
<dbReference type="Pfam" id="PF05195">
    <property type="entry name" value="AMP_N"/>
    <property type="match status" value="1"/>
</dbReference>
<evidence type="ECO:0000256" key="3">
    <source>
        <dbReference type="ARBA" id="ARBA00022723"/>
    </source>
</evidence>
<dbReference type="Pfam" id="PF00557">
    <property type="entry name" value="Peptidase_M24"/>
    <property type="match status" value="1"/>
</dbReference>
<organism evidence="7">
    <name type="scientific">mine drainage metagenome</name>
    <dbReference type="NCBI Taxonomy" id="410659"/>
    <lineage>
        <taxon>unclassified sequences</taxon>
        <taxon>metagenomes</taxon>
        <taxon>ecological metagenomes</taxon>
    </lineage>
</organism>
<dbReference type="InterPro" id="IPR036005">
    <property type="entry name" value="Creatinase/aminopeptidase-like"/>
</dbReference>
<dbReference type="PANTHER" id="PTHR43226">
    <property type="entry name" value="XAA-PRO AMINOPEPTIDASE 3"/>
    <property type="match status" value="1"/>
</dbReference>
<evidence type="ECO:0000256" key="2">
    <source>
        <dbReference type="ARBA" id="ARBA00008766"/>
    </source>
</evidence>
<keyword evidence="5" id="KW-0464">Manganese</keyword>
<feature type="domain" description="Aminopeptidase P N-terminal" evidence="6">
    <location>
        <begin position="24"/>
        <end position="166"/>
    </location>
</feature>
<dbReference type="PANTHER" id="PTHR43226:SF4">
    <property type="entry name" value="XAA-PRO AMINOPEPTIDASE 3"/>
    <property type="match status" value="1"/>
</dbReference>
<dbReference type="EMBL" id="CABQ01000091">
    <property type="protein sequence ID" value="CBI07487.1"/>
    <property type="molecule type" value="Genomic_DNA"/>
</dbReference>
<dbReference type="InterPro" id="IPR029149">
    <property type="entry name" value="Creatin/AminoP/Spt16_N"/>
</dbReference>
<keyword evidence="7" id="KW-0645">Protease</keyword>
<dbReference type="InterPro" id="IPR000994">
    <property type="entry name" value="Pept_M24"/>
</dbReference>
<reference evidence="7" key="1">
    <citation type="submission" date="2009-10" db="EMBL/GenBank/DDBJ databases">
        <title>Diversity of trophic interactions inside an arsenic-rich microbial ecosystem.</title>
        <authorList>
            <person name="Bertin P.N."/>
            <person name="Heinrich-Salmeron A."/>
            <person name="Pelletier E."/>
            <person name="Goulhen-Chollet F."/>
            <person name="Arsene-Ploetze F."/>
            <person name="Gallien S."/>
            <person name="Calteau A."/>
            <person name="Vallenet D."/>
            <person name="Casiot C."/>
            <person name="Chane-Woon-Ming B."/>
            <person name="Giloteaux L."/>
            <person name="Barakat M."/>
            <person name="Bonnefoy V."/>
            <person name="Bruneel O."/>
            <person name="Chandler M."/>
            <person name="Cleiss J."/>
            <person name="Duran R."/>
            <person name="Elbaz-Poulichet F."/>
            <person name="Fonknechten N."/>
            <person name="Lauga B."/>
            <person name="Mornico D."/>
            <person name="Ortet P."/>
            <person name="Schaeffer C."/>
            <person name="Siguier P."/>
            <person name="Alexander Thil Smith A."/>
            <person name="Van Dorsselaer A."/>
            <person name="Weissenbach J."/>
            <person name="Medigue C."/>
            <person name="Le Paslier D."/>
        </authorList>
    </citation>
    <scope>NUCLEOTIDE SEQUENCE</scope>
</reference>
<dbReference type="GO" id="GO:0005739">
    <property type="term" value="C:mitochondrion"/>
    <property type="evidence" value="ECO:0007669"/>
    <property type="project" value="TreeGrafter"/>
</dbReference>
<comment type="cofactor">
    <cofactor evidence="1">
        <name>Mn(2+)</name>
        <dbReference type="ChEBI" id="CHEBI:29035"/>
    </cofactor>
</comment>
<comment type="similarity">
    <text evidence="2">Belongs to the peptidase M24B family.</text>
</comment>
<dbReference type="Gene3D" id="3.40.350.10">
    <property type="entry name" value="Creatinase/prolidase N-terminal domain"/>
    <property type="match status" value="1"/>
</dbReference>
<keyword evidence="3" id="KW-0479">Metal-binding</keyword>
<keyword evidence="4 7" id="KW-0378">Hydrolase</keyword>
<dbReference type="GO" id="GO:0070006">
    <property type="term" value="F:metalloaminopeptidase activity"/>
    <property type="evidence" value="ECO:0007669"/>
    <property type="project" value="InterPro"/>
</dbReference>
<dbReference type="PROSITE" id="PS00491">
    <property type="entry name" value="PROLINE_PEPTIDASE"/>
    <property type="match status" value="1"/>
</dbReference>
<keyword evidence="7" id="KW-0031">Aminopeptidase</keyword>
<evidence type="ECO:0000256" key="5">
    <source>
        <dbReference type="ARBA" id="ARBA00023211"/>
    </source>
</evidence>
<name>E6QJS0_9ZZZZ</name>
<dbReference type="SUPFAM" id="SSF53092">
    <property type="entry name" value="Creatinase/prolidase N-terminal domain"/>
    <property type="match status" value="1"/>
</dbReference>
<evidence type="ECO:0000259" key="6">
    <source>
        <dbReference type="SMART" id="SM01011"/>
    </source>
</evidence>
<dbReference type="AlphaFoldDB" id="E6QJS0"/>
<dbReference type="InterPro" id="IPR052433">
    <property type="entry name" value="X-Pro_dipept-like"/>
</dbReference>
<comment type="caution">
    <text evidence="7">The sequence shown here is derived from an EMBL/GenBank/DDBJ whole genome shotgun (WGS) entry which is preliminary data.</text>
</comment>